<sequence>MIDGLRSGFRHALTDSTPGTPDNRADKGILELSCLYRREYLPIVMSYSQTSDDHTTSYKGSWLKEALKVHPDCQTFRQLCTVIEIQRRSIASNIPANTEEQADAGDCVGQVTNEERALKLRLSLEDMNSIINFIHTHRFLDIGCCPGGYSTLVMNLFANATGMGISLPESDGGHGLAIPEALLPRLNLQLDDLTMFDLTPDWSDKPPLSTPLKPIPFDRNTFDFVICDAHYRQPQPVNDPRPWNSTRLLISQLLLALYGIHPGGRIFLTLRNVENPLTAQILVALNQISTGIHTLKSRTIHRHRPNFYALATGIQTNSSQYTSLVHSLKKLWWTMTFGGEGGQGRDVTWTEKEMIAPWDDVMSEAGLALIIRLGNPVWGIQFNALLRTLQAQGMEIDIDQL</sequence>
<comment type="caution">
    <text evidence="2">The sequence shown here is derived from an EMBL/GenBank/DDBJ whole genome shotgun (WGS) entry which is preliminary data.</text>
</comment>
<reference evidence="2" key="1">
    <citation type="submission" date="2020-09" db="EMBL/GenBank/DDBJ databases">
        <title>Comparative genome analyses of four rice-infecting Rhizoctonia solani isolates reveal extensive enrichment of homogalacturonan modification genes.</title>
        <authorList>
            <person name="Lee D.-Y."/>
            <person name="Jeon J."/>
            <person name="Kim K.-T."/>
            <person name="Cheong K."/>
            <person name="Song H."/>
            <person name="Choi G."/>
            <person name="Ko J."/>
            <person name="Opiyo S.O."/>
            <person name="Zuo S."/>
            <person name="Madhav S."/>
            <person name="Lee Y.-H."/>
            <person name="Wang G.-L."/>
        </authorList>
    </citation>
    <scope>NUCLEOTIDE SEQUENCE</scope>
    <source>
        <strain evidence="2">AG1-IA WGL</strain>
    </source>
</reference>
<keyword evidence="2" id="KW-0808">Transferase</keyword>
<dbReference type="Gene3D" id="3.40.50.12760">
    <property type="match status" value="1"/>
</dbReference>
<accession>A0A8H7LU54</accession>
<keyword evidence="2" id="KW-0489">Methyltransferase</keyword>
<protein>
    <submittedName>
        <fullName evidence="2">FtsJ-like methyltransferase</fullName>
    </submittedName>
</protein>
<gene>
    <name evidence="2" type="ORF">RHS03_01719</name>
</gene>
<dbReference type="OrthoDB" id="417125at2759"/>
<dbReference type="InterPro" id="IPR029063">
    <property type="entry name" value="SAM-dependent_MTases_sf"/>
</dbReference>
<name>A0A8H7LU54_9AGAM</name>
<dbReference type="GO" id="GO:0032259">
    <property type="term" value="P:methylation"/>
    <property type="evidence" value="ECO:0007669"/>
    <property type="project" value="UniProtKB-KW"/>
</dbReference>
<organism evidence="2 3">
    <name type="scientific">Rhizoctonia solani</name>
    <dbReference type="NCBI Taxonomy" id="456999"/>
    <lineage>
        <taxon>Eukaryota</taxon>
        <taxon>Fungi</taxon>
        <taxon>Dikarya</taxon>
        <taxon>Basidiomycota</taxon>
        <taxon>Agaricomycotina</taxon>
        <taxon>Agaricomycetes</taxon>
        <taxon>Cantharellales</taxon>
        <taxon>Ceratobasidiaceae</taxon>
        <taxon>Rhizoctonia</taxon>
    </lineage>
</organism>
<evidence type="ECO:0000313" key="2">
    <source>
        <dbReference type="EMBL" id="KAF8710316.1"/>
    </source>
</evidence>
<dbReference type="AlphaFoldDB" id="A0A8H7LU54"/>
<evidence type="ECO:0000256" key="1">
    <source>
        <dbReference type="SAM" id="MobiDB-lite"/>
    </source>
</evidence>
<dbReference type="GO" id="GO:0008168">
    <property type="term" value="F:methyltransferase activity"/>
    <property type="evidence" value="ECO:0007669"/>
    <property type="project" value="UniProtKB-KW"/>
</dbReference>
<dbReference type="SUPFAM" id="SSF53335">
    <property type="entry name" value="S-adenosyl-L-methionine-dependent methyltransferases"/>
    <property type="match status" value="1"/>
</dbReference>
<dbReference type="Proteomes" id="UP000602905">
    <property type="component" value="Unassembled WGS sequence"/>
</dbReference>
<feature type="non-terminal residue" evidence="2">
    <location>
        <position position="401"/>
    </location>
</feature>
<proteinExistence type="predicted"/>
<evidence type="ECO:0000313" key="3">
    <source>
        <dbReference type="Proteomes" id="UP000602905"/>
    </source>
</evidence>
<dbReference type="EMBL" id="JACYCD010000047">
    <property type="protein sequence ID" value="KAF8710316.1"/>
    <property type="molecule type" value="Genomic_DNA"/>
</dbReference>
<feature type="region of interest" description="Disordered" evidence="1">
    <location>
        <begin position="1"/>
        <end position="25"/>
    </location>
</feature>